<dbReference type="EMBL" id="FTMK01000017">
    <property type="protein sequence ID" value="SIQ90831.1"/>
    <property type="molecule type" value="Genomic_DNA"/>
</dbReference>
<organism evidence="1 2">
    <name type="scientific">Paracoccus thiocyanatus</name>
    <dbReference type="NCBI Taxonomy" id="34006"/>
    <lineage>
        <taxon>Bacteria</taxon>
        <taxon>Pseudomonadati</taxon>
        <taxon>Pseudomonadota</taxon>
        <taxon>Alphaproteobacteria</taxon>
        <taxon>Rhodobacterales</taxon>
        <taxon>Paracoccaceae</taxon>
        <taxon>Paracoccus</taxon>
    </lineage>
</organism>
<dbReference type="RefSeq" id="WP_149766166.1">
    <property type="nucleotide sequence ID" value="NZ_FTMK01000017.1"/>
</dbReference>
<evidence type="ECO:0008006" key="3">
    <source>
        <dbReference type="Google" id="ProtNLM"/>
    </source>
</evidence>
<proteinExistence type="predicted"/>
<sequence length="241" mass="27844">METPTRFAILSDARSGTSLLTATLNSHPDVICHGEIFHQAPKDYHIKVPREEVDPEEVLSLRENDTQRFVELVYNRPSTKAVGFKMWRSQNPRYCDELLEDESVAKIIYERSNVLAKYSSSQLAKQTGIWNLNSGAERPDMLDKKLTFNPEQFQNYVKRHKGMFNFYRANSKGRTLDISYLDVVNRGFSEVLDFIGVSPVALKPKKEKLHTSTILDRFEESEHDIIIKSLDEIGHSEWLHE</sequence>
<dbReference type="SUPFAM" id="SSF52540">
    <property type="entry name" value="P-loop containing nucleoside triphosphate hydrolases"/>
    <property type="match status" value="1"/>
</dbReference>
<reference evidence="1 2" key="1">
    <citation type="submission" date="2017-01" db="EMBL/GenBank/DDBJ databases">
        <authorList>
            <person name="Varghese N."/>
            <person name="Submissions S."/>
        </authorList>
    </citation>
    <scope>NUCLEOTIDE SEQUENCE [LARGE SCALE GENOMIC DNA]</scope>
    <source>
        <strain evidence="1 2">ATCC 700171</strain>
    </source>
</reference>
<dbReference type="OrthoDB" id="7845842at2"/>
<dbReference type="InterPro" id="IPR027417">
    <property type="entry name" value="P-loop_NTPase"/>
</dbReference>
<gene>
    <name evidence="1" type="ORF">SAMN05421641_11741</name>
</gene>
<evidence type="ECO:0000313" key="1">
    <source>
        <dbReference type="EMBL" id="SIQ90831.1"/>
    </source>
</evidence>
<dbReference type="Gene3D" id="3.40.50.300">
    <property type="entry name" value="P-loop containing nucleotide triphosphate hydrolases"/>
    <property type="match status" value="1"/>
</dbReference>
<dbReference type="AlphaFoldDB" id="A0A1N6WL78"/>
<dbReference type="Proteomes" id="UP000323956">
    <property type="component" value="Unassembled WGS sequence"/>
</dbReference>
<name>A0A1N6WL78_9RHOB</name>
<protein>
    <recommendedName>
        <fullName evidence="3">LPS sulfotransferase NodH</fullName>
    </recommendedName>
</protein>
<accession>A0A1N6WL78</accession>
<evidence type="ECO:0000313" key="2">
    <source>
        <dbReference type="Proteomes" id="UP000323956"/>
    </source>
</evidence>